<feature type="compositionally biased region" description="Basic and acidic residues" evidence="1">
    <location>
        <begin position="84"/>
        <end position="96"/>
    </location>
</feature>
<dbReference type="Gramene" id="Os01t0207500-01">
    <property type="protein sequence ID" value="Os01t0207500-01"/>
    <property type="gene ID" value="Os01g0207500"/>
</dbReference>
<evidence type="ECO:0000313" key="2">
    <source>
        <dbReference type="EMBL" id="BAF04266.1"/>
    </source>
</evidence>
<feature type="region of interest" description="Disordered" evidence="1">
    <location>
        <begin position="63"/>
        <end position="96"/>
    </location>
</feature>
<reference evidence="2 3" key="1">
    <citation type="journal article" date="2005" name="Nature">
        <title>The map-based sequence of the rice genome.</title>
        <authorList>
            <consortium name="International rice genome sequencing project (IRGSP)"/>
            <person name="Matsumoto T."/>
            <person name="Wu J."/>
            <person name="Kanamori H."/>
            <person name="Katayose Y."/>
            <person name="Fujisawa M."/>
            <person name="Namiki N."/>
            <person name="Mizuno H."/>
            <person name="Yamamoto K."/>
            <person name="Antonio B.A."/>
            <person name="Baba T."/>
            <person name="Sakata K."/>
            <person name="Nagamura Y."/>
            <person name="Aoki H."/>
            <person name="Arikawa K."/>
            <person name="Arita K."/>
            <person name="Bito T."/>
            <person name="Chiden Y."/>
            <person name="Fujitsuka N."/>
            <person name="Fukunaka R."/>
            <person name="Hamada M."/>
            <person name="Harada C."/>
            <person name="Hayashi A."/>
            <person name="Hijishita S."/>
            <person name="Honda M."/>
            <person name="Hosokawa S."/>
            <person name="Ichikawa Y."/>
            <person name="Idonuma A."/>
            <person name="Iijima M."/>
            <person name="Ikeda M."/>
            <person name="Ikeno M."/>
            <person name="Ito K."/>
            <person name="Ito S."/>
            <person name="Ito T."/>
            <person name="Ito Y."/>
            <person name="Ito Y."/>
            <person name="Iwabuchi A."/>
            <person name="Kamiya K."/>
            <person name="Karasawa W."/>
            <person name="Kurita K."/>
            <person name="Katagiri S."/>
            <person name="Kikuta A."/>
            <person name="Kobayashi H."/>
            <person name="Kobayashi N."/>
            <person name="Machita K."/>
            <person name="Maehara T."/>
            <person name="Masukawa M."/>
            <person name="Mizubayashi T."/>
            <person name="Mukai Y."/>
            <person name="Nagasaki H."/>
            <person name="Nagata Y."/>
            <person name="Naito S."/>
            <person name="Nakashima M."/>
            <person name="Nakama Y."/>
            <person name="Nakamichi Y."/>
            <person name="Nakamura M."/>
            <person name="Meguro A."/>
            <person name="Negishi M."/>
            <person name="Ohta I."/>
            <person name="Ohta T."/>
            <person name="Okamoto M."/>
            <person name="Ono N."/>
            <person name="Saji S."/>
            <person name="Sakaguchi M."/>
            <person name="Sakai K."/>
            <person name="Shibata M."/>
            <person name="Shimokawa T."/>
            <person name="Song J."/>
            <person name="Takazaki Y."/>
            <person name="Terasawa K."/>
            <person name="Tsugane M."/>
            <person name="Tsuji K."/>
            <person name="Ueda S."/>
            <person name="Waki K."/>
            <person name="Yamagata H."/>
            <person name="Yamamoto M."/>
            <person name="Yamamoto S."/>
            <person name="Yamane H."/>
            <person name="Yoshiki S."/>
            <person name="Yoshihara R."/>
            <person name="Yukawa K."/>
            <person name="Zhong H."/>
            <person name="Yano M."/>
            <person name="Yuan Q."/>
            <person name="Ouyang S."/>
            <person name="Liu J."/>
            <person name="Jones K.M."/>
            <person name="Gansberger K."/>
            <person name="Moffat K."/>
            <person name="Hill J."/>
            <person name="Bera J."/>
            <person name="Fadrosh D."/>
            <person name="Jin S."/>
            <person name="Johri S."/>
            <person name="Kim M."/>
            <person name="Overton L."/>
            <person name="Reardon M."/>
            <person name="Tsitrin T."/>
            <person name="Vuong H."/>
            <person name="Weaver B."/>
            <person name="Ciecko A."/>
            <person name="Tallon L."/>
            <person name="Jackson J."/>
            <person name="Pai G."/>
            <person name="Aken S.V."/>
            <person name="Utterback T."/>
            <person name="Reidmuller S."/>
            <person name="Feldblyum T."/>
            <person name="Hsiao J."/>
            <person name="Zismann V."/>
            <person name="Iobst S."/>
            <person name="de Vazeille A.R."/>
            <person name="Buell C.R."/>
            <person name="Ying K."/>
            <person name="Li Y."/>
            <person name="Lu T."/>
            <person name="Huang Y."/>
            <person name="Zhao Q."/>
            <person name="Feng Q."/>
            <person name="Zhang L."/>
            <person name="Zhu J."/>
            <person name="Weng Q."/>
            <person name="Mu J."/>
            <person name="Lu Y."/>
            <person name="Fan D."/>
            <person name="Liu Y."/>
            <person name="Guan J."/>
            <person name="Zhang Y."/>
            <person name="Yu S."/>
            <person name="Liu X."/>
            <person name="Zhang Y."/>
            <person name="Hong G."/>
            <person name="Han B."/>
            <person name="Choisne N."/>
            <person name="Demange N."/>
            <person name="Orjeda G."/>
            <person name="Samain S."/>
            <person name="Cattolico L."/>
            <person name="Pelletier E."/>
            <person name="Couloux A."/>
            <person name="Segurens B."/>
            <person name="Wincker P."/>
            <person name="D'Hont A."/>
            <person name="Scarpelli C."/>
            <person name="Weissenbach J."/>
            <person name="Salanoubat M."/>
            <person name="Quetier F."/>
            <person name="Yu Y."/>
            <person name="Kim H.R."/>
            <person name="Rambo T."/>
            <person name="Currie J."/>
            <person name="Collura K."/>
            <person name="Luo M."/>
            <person name="Yang T."/>
            <person name="Ammiraju J.S.S."/>
            <person name="Engler F."/>
            <person name="Soderlund C."/>
            <person name="Wing R.A."/>
            <person name="Palmer L.E."/>
            <person name="de la Bastide M."/>
            <person name="Spiegel L."/>
            <person name="Nascimento L."/>
            <person name="Zutavern T."/>
            <person name="O'Shaughnessy A."/>
            <person name="Dike S."/>
            <person name="Dedhia N."/>
            <person name="Preston R."/>
            <person name="Balija V."/>
            <person name="McCombie W.R."/>
            <person name="Chow T."/>
            <person name="Chen H."/>
            <person name="Chung M."/>
            <person name="Chen C."/>
            <person name="Shaw J."/>
            <person name="Wu H."/>
            <person name="Hsiao K."/>
            <person name="Chao Y."/>
            <person name="Chu M."/>
            <person name="Cheng C."/>
            <person name="Hour A."/>
            <person name="Lee P."/>
            <person name="Lin S."/>
            <person name="Lin Y."/>
            <person name="Liou J."/>
            <person name="Liu S."/>
            <person name="Hsing Y."/>
            <person name="Raghuvanshi S."/>
            <person name="Mohanty A."/>
            <person name="Bharti A.K."/>
            <person name="Gaur A."/>
            <person name="Gupta V."/>
            <person name="Kumar D."/>
            <person name="Ravi V."/>
            <person name="Vij S."/>
            <person name="Kapur A."/>
            <person name="Khurana P."/>
            <person name="Khurana P."/>
            <person name="Khurana J.P."/>
            <person name="Tyagi A.K."/>
            <person name="Gaikwad K."/>
            <person name="Singh A."/>
            <person name="Dalal V."/>
            <person name="Srivastava S."/>
            <person name="Dixit A."/>
            <person name="Pal A.K."/>
            <person name="Ghazi I.A."/>
            <person name="Yadav M."/>
            <person name="Pandit A."/>
            <person name="Bhargava A."/>
            <person name="Sureshbabu K."/>
            <person name="Batra K."/>
            <person name="Sharma T.R."/>
            <person name="Mohapatra T."/>
            <person name="Singh N.K."/>
            <person name="Messing J."/>
            <person name="Nelson A.B."/>
            <person name="Fuks G."/>
            <person name="Kavchok S."/>
            <person name="Keizer G."/>
            <person name="Linton E."/>
            <person name="Llaca V."/>
            <person name="Song R."/>
            <person name="Tanyolac B."/>
            <person name="Young S."/>
            <person name="Ho-Il K."/>
            <person name="Hahn J.H."/>
            <person name="Sangsakoo G."/>
            <person name="Vanavichit A."/>
            <person name="de Mattos Luiz.A.T."/>
            <person name="Zimmer P.D."/>
            <person name="Malone G."/>
            <person name="Dellagostin O."/>
            <person name="de Oliveira A.C."/>
            <person name="Bevan M."/>
            <person name="Bancroft I."/>
            <person name="Minx P."/>
            <person name="Cordum H."/>
            <person name="Wilson R."/>
            <person name="Cheng Z."/>
            <person name="Jin W."/>
            <person name="Jiang J."/>
            <person name="Leong S.A."/>
            <person name="Iwama H."/>
            <person name="Gojobori T."/>
            <person name="Itoh T."/>
            <person name="Niimura Y."/>
            <person name="Fujii Y."/>
            <person name="Habara T."/>
            <person name="Sakai H."/>
            <person name="Sato Y."/>
            <person name="Wilson G."/>
            <person name="Kumar K."/>
            <person name="McCouch S."/>
            <person name="Juretic N."/>
            <person name="Hoen D."/>
            <person name="Wright S."/>
            <person name="Bruskiewich R."/>
            <person name="Bureau T."/>
            <person name="Miyao A."/>
            <person name="Hirochika H."/>
            <person name="Nishikawa T."/>
            <person name="Kadowaki K."/>
            <person name="Sugiura M."/>
            <person name="Burr B."/>
            <person name="Sasaki T."/>
        </authorList>
    </citation>
    <scope>NUCLEOTIDE SEQUENCE [LARGE SCALE GENOMIC DNA]</scope>
    <source>
        <strain evidence="3">cv. Nipponbare</strain>
    </source>
</reference>
<evidence type="ECO:0000313" key="3">
    <source>
        <dbReference type="Proteomes" id="UP000000763"/>
    </source>
</evidence>
<sequence>MQCDVGMVHAGVLVVDEVAEVDGEGGVAGGEEGRVPGDVFGDGPHNAIGPRLRRAAAEELDAAEPNSKDAVELDAAAGGAPLENSKRDGRRAAARRGEAIGRGVRGGDRWLGVGEAEGAGQEQGGAWAGAPRRRPERPVHLEVGSRRVGRSRVGDGDVGGGQPEISTRSNGGWDVKYEEEEEVNTGHGSGRRAEQGEAYSVCTLYYCVVWSSLPREVQNFRFGSRVVIIFSSLGTREQKPYL</sequence>
<protein>
    <submittedName>
        <fullName evidence="2">Os01g0207500 protein</fullName>
    </submittedName>
</protein>
<dbReference type="AlphaFoldDB" id="A0A0P0UZY9"/>
<dbReference type="KEGG" id="dosa:Os01g0207500"/>
<accession>A0A0P0UZY9</accession>
<organism evidence="2 3">
    <name type="scientific">Oryza sativa subsp. japonica</name>
    <name type="common">Rice</name>
    <dbReference type="NCBI Taxonomy" id="39947"/>
    <lineage>
        <taxon>Eukaryota</taxon>
        <taxon>Viridiplantae</taxon>
        <taxon>Streptophyta</taxon>
        <taxon>Embryophyta</taxon>
        <taxon>Tracheophyta</taxon>
        <taxon>Spermatophyta</taxon>
        <taxon>Magnoliopsida</taxon>
        <taxon>Liliopsida</taxon>
        <taxon>Poales</taxon>
        <taxon>Poaceae</taxon>
        <taxon>BOP clade</taxon>
        <taxon>Oryzoideae</taxon>
        <taxon>Oryzeae</taxon>
        <taxon>Oryzinae</taxon>
        <taxon>Oryza</taxon>
        <taxon>Oryza sativa</taxon>
    </lineage>
</organism>
<proteinExistence type="predicted"/>
<reference evidence="3" key="2">
    <citation type="journal article" date="2008" name="Nucleic Acids Res.">
        <title>The rice annotation project database (RAP-DB): 2008 update.</title>
        <authorList>
            <consortium name="The rice annotation project (RAP)"/>
        </authorList>
    </citation>
    <scope>GENOME REANNOTATION</scope>
    <source>
        <strain evidence="3">cv. Nipponbare</strain>
    </source>
</reference>
<dbReference type="Proteomes" id="UP000000763">
    <property type="component" value="Chromosome 1"/>
</dbReference>
<name>A0A0P0UZY9_ORYSJ</name>
<feature type="region of interest" description="Disordered" evidence="1">
    <location>
        <begin position="24"/>
        <end position="43"/>
    </location>
</feature>
<feature type="region of interest" description="Disordered" evidence="1">
    <location>
        <begin position="144"/>
        <end position="193"/>
    </location>
</feature>
<gene>
    <name evidence="2" type="ordered locus">Os01g0207500</name>
</gene>
<dbReference type="EMBL" id="AP008207">
    <property type="protein sequence ID" value="BAF04266.1"/>
    <property type="molecule type" value="Genomic_DNA"/>
</dbReference>
<evidence type="ECO:0000256" key="1">
    <source>
        <dbReference type="SAM" id="MobiDB-lite"/>
    </source>
</evidence>